<feature type="domain" description="Terpene synthase N-terminal" evidence="5">
    <location>
        <begin position="26"/>
        <end position="209"/>
    </location>
</feature>
<dbReference type="InterPro" id="IPR005630">
    <property type="entry name" value="Terpene_synthase_metal-bd"/>
</dbReference>
<keyword evidence="8" id="KW-1185">Reference proteome</keyword>
<dbReference type="InterPro" id="IPR044814">
    <property type="entry name" value="Terpene_cyclase_plant_C1"/>
</dbReference>
<dbReference type="GO" id="GO:0016102">
    <property type="term" value="P:diterpenoid biosynthetic process"/>
    <property type="evidence" value="ECO:0007669"/>
    <property type="project" value="InterPro"/>
</dbReference>
<accession>A0AAP0B0L0</accession>
<dbReference type="SUPFAM" id="SSF48576">
    <property type="entry name" value="Terpenoid synthases"/>
    <property type="match status" value="1"/>
</dbReference>
<dbReference type="InterPro" id="IPR050148">
    <property type="entry name" value="Terpene_synthase-like"/>
</dbReference>
<evidence type="ECO:0000259" key="6">
    <source>
        <dbReference type="Pfam" id="PF03936"/>
    </source>
</evidence>
<evidence type="ECO:0000256" key="1">
    <source>
        <dbReference type="ARBA" id="ARBA00001946"/>
    </source>
</evidence>
<evidence type="ECO:0000259" key="5">
    <source>
        <dbReference type="Pfam" id="PF01397"/>
    </source>
</evidence>
<dbReference type="FunFam" id="1.10.600.10:FF:000007">
    <property type="entry name" value="Isoprene synthase, chloroplastic"/>
    <property type="match status" value="1"/>
</dbReference>
<gene>
    <name evidence="7" type="primary">TPS10</name>
    <name evidence="7" type="ORF">KSP39_PZI020405</name>
</gene>
<dbReference type="InterPro" id="IPR036965">
    <property type="entry name" value="Terpene_synth_N_sf"/>
</dbReference>
<feature type="domain" description="Terpene synthase metal-binding" evidence="6">
    <location>
        <begin position="273"/>
        <end position="503"/>
    </location>
</feature>
<dbReference type="PANTHER" id="PTHR31225">
    <property type="entry name" value="OS04G0344100 PROTEIN-RELATED"/>
    <property type="match status" value="1"/>
</dbReference>
<dbReference type="CDD" id="cd00684">
    <property type="entry name" value="Terpene_cyclase_plant_C1"/>
    <property type="match status" value="1"/>
</dbReference>
<reference evidence="7 8" key="1">
    <citation type="journal article" date="2022" name="Nat. Plants">
        <title>Genomes of leafy and leafless Platanthera orchids illuminate the evolution of mycoheterotrophy.</title>
        <authorList>
            <person name="Li M.H."/>
            <person name="Liu K.W."/>
            <person name="Li Z."/>
            <person name="Lu H.C."/>
            <person name="Ye Q.L."/>
            <person name="Zhang D."/>
            <person name="Wang J.Y."/>
            <person name="Li Y.F."/>
            <person name="Zhong Z.M."/>
            <person name="Liu X."/>
            <person name="Yu X."/>
            <person name="Liu D.K."/>
            <person name="Tu X.D."/>
            <person name="Liu B."/>
            <person name="Hao Y."/>
            <person name="Liao X.Y."/>
            <person name="Jiang Y.T."/>
            <person name="Sun W.H."/>
            <person name="Chen J."/>
            <person name="Chen Y.Q."/>
            <person name="Ai Y."/>
            <person name="Zhai J.W."/>
            <person name="Wu S.S."/>
            <person name="Zhou Z."/>
            <person name="Hsiao Y.Y."/>
            <person name="Wu W.L."/>
            <person name="Chen Y.Y."/>
            <person name="Lin Y.F."/>
            <person name="Hsu J.L."/>
            <person name="Li C.Y."/>
            <person name="Wang Z.W."/>
            <person name="Zhao X."/>
            <person name="Zhong W.Y."/>
            <person name="Ma X.K."/>
            <person name="Ma L."/>
            <person name="Huang J."/>
            <person name="Chen G.Z."/>
            <person name="Huang M.Z."/>
            <person name="Huang L."/>
            <person name="Peng D.H."/>
            <person name="Luo Y.B."/>
            <person name="Zou S.Q."/>
            <person name="Chen S.P."/>
            <person name="Lan S."/>
            <person name="Tsai W.C."/>
            <person name="Van de Peer Y."/>
            <person name="Liu Z.J."/>
        </authorList>
    </citation>
    <scope>NUCLEOTIDE SEQUENCE [LARGE SCALE GENOMIC DNA]</scope>
    <source>
        <strain evidence="7">Lor287</strain>
    </source>
</reference>
<dbReference type="InterPro" id="IPR034741">
    <property type="entry name" value="Terpene_cyclase-like_1_C"/>
</dbReference>
<feature type="region of interest" description="Disordered" evidence="4">
    <location>
        <begin position="1"/>
        <end position="23"/>
    </location>
</feature>
<dbReference type="SFLD" id="SFLDS00005">
    <property type="entry name" value="Isoprenoid_Synthase_Type_I"/>
    <property type="match status" value="1"/>
</dbReference>
<dbReference type="EMBL" id="JBBWWQ010000018">
    <property type="protein sequence ID" value="KAK8921852.1"/>
    <property type="molecule type" value="Genomic_DNA"/>
</dbReference>
<protein>
    <submittedName>
        <fullName evidence="7">Terpene synthase 10</fullName>
    </submittedName>
</protein>
<dbReference type="PANTHER" id="PTHR31225:SF252">
    <property type="entry name" value="TERPENE SYNTHASE 12-RELATED"/>
    <property type="match status" value="1"/>
</dbReference>
<sequence>MKNPSTDGGRQPPPPSRRTANYPPSIWDDGFIQSLPDGSLDKTQLDLWEKLKEDMRHLIHDDKQKDSVELLELVDNMRRLGVSYHYESEIKNLLRSISSSLLVSLENKKNMHASALLFRLLREYGFQVQKCADILLNSIKNESWILDTGINAATTVKGMLSLYEASYIAFESEHELNEAREITTKCLSNYLKEPLLINQHLFEQIDHALDLPLHWSMPRVYTRWYIDAYGRQENMNPKLLQFSNLDFNMLQCLYKKELKELSRWWRNLGLVGDEFSFARDRLVEIYFWSVGCTFEPQFWRCRKEITKLGCLLTTIDDIYDVYGSLEELEVFTNDVHEWKISAILPNFMKKTLTALFNTLNDIAHIVLVEKDIDILPHLRRVWEYQCKSYLLEAKWYYTGYTPTLNEYLENAWLSATCPLLTNSAYFLSEELTKEALDSLEFYPDVVRYSSIVARLYDDLGTSTDEVERGDVPKSIQCHMKEANVTEKVARDHIRYLIARYWKTLNAEYIANPNLAESFNRYLLNFPRMAQCIYQYGDGHGKGDLETRNRIISLFIKPVI</sequence>
<dbReference type="GO" id="GO:0010333">
    <property type="term" value="F:terpene synthase activity"/>
    <property type="evidence" value="ECO:0007669"/>
    <property type="project" value="InterPro"/>
</dbReference>
<keyword evidence="3" id="KW-0460">Magnesium</keyword>
<dbReference type="Pfam" id="PF03936">
    <property type="entry name" value="Terpene_synth_C"/>
    <property type="match status" value="1"/>
</dbReference>
<keyword evidence="2" id="KW-0479">Metal-binding</keyword>
<evidence type="ECO:0000313" key="8">
    <source>
        <dbReference type="Proteomes" id="UP001418222"/>
    </source>
</evidence>
<dbReference type="Gene3D" id="1.10.600.10">
    <property type="entry name" value="Farnesyl Diphosphate Synthase"/>
    <property type="match status" value="1"/>
</dbReference>
<comment type="cofactor">
    <cofactor evidence="1">
        <name>Mg(2+)</name>
        <dbReference type="ChEBI" id="CHEBI:18420"/>
    </cofactor>
</comment>
<dbReference type="InterPro" id="IPR008930">
    <property type="entry name" value="Terpenoid_cyclase/PrenylTrfase"/>
</dbReference>
<name>A0AAP0B0L0_9ASPA</name>
<evidence type="ECO:0000313" key="7">
    <source>
        <dbReference type="EMBL" id="KAK8921852.1"/>
    </source>
</evidence>
<dbReference type="InterPro" id="IPR008949">
    <property type="entry name" value="Isoprenoid_synthase_dom_sf"/>
</dbReference>
<proteinExistence type="predicted"/>
<organism evidence="7 8">
    <name type="scientific">Platanthera zijinensis</name>
    <dbReference type="NCBI Taxonomy" id="2320716"/>
    <lineage>
        <taxon>Eukaryota</taxon>
        <taxon>Viridiplantae</taxon>
        <taxon>Streptophyta</taxon>
        <taxon>Embryophyta</taxon>
        <taxon>Tracheophyta</taxon>
        <taxon>Spermatophyta</taxon>
        <taxon>Magnoliopsida</taxon>
        <taxon>Liliopsida</taxon>
        <taxon>Asparagales</taxon>
        <taxon>Orchidaceae</taxon>
        <taxon>Orchidoideae</taxon>
        <taxon>Orchideae</taxon>
        <taxon>Orchidinae</taxon>
        <taxon>Platanthera</taxon>
    </lineage>
</organism>
<dbReference type="GO" id="GO:0000287">
    <property type="term" value="F:magnesium ion binding"/>
    <property type="evidence" value="ECO:0007669"/>
    <property type="project" value="InterPro"/>
</dbReference>
<evidence type="ECO:0000256" key="4">
    <source>
        <dbReference type="SAM" id="MobiDB-lite"/>
    </source>
</evidence>
<dbReference type="InterPro" id="IPR001906">
    <property type="entry name" value="Terpene_synth_N"/>
</dbReference>
<dbReference type="SUPFAM" id="SSF48239">
    <property type="entry name" value="Terpenoid cyclases/Protein prenyltransferases"/>
    <property type="match status" value="1"/>
</dbReference>
<dbReference type="Pfam" id="PF01397">
    <property type="entry name" value="Terpene_synth"/>
    <property type="match status" value="1"/>
</dbReference>
<evidence type="ECO:0000256" key="3">
    <source>
        <dbReference type="ARBA" id="ARBA00022842"/>
    </source>
</evidence>
<dbReference type="Gene3D" id="1.50.10.130">
    <property type="entry name" value="Terpene synthase, N-terminal domain"/>
    <property type="match status" value="1"/>
</dbReference>
<dbReference type="Proteomes" id="UP001418222">
    <property type="component" value="Unassembled WGS sequence"/>
</dbReference>
<dbReference type="SFLD" id="SFLDG01019">
    <property type="entry name" value="Terpene_Cyclase_Like_1_C_Termi"/>
    <property type="match status" value="1"/>
</dbReference>
<dbReference type="AlphaFoldDB" id="A0AAP0B0L0"/>
<evidence type="ECO:0000256" key="2">
    <source>
        <dbReference type="ARBA" id="ARBA00022723"/>
    </source>
</evidence>
<comment type="caution">
    <text evidence="7">The sequence shown here is derived from an EMBL/GenBank/DDBJ whole genome shotgun (WGS) entry which is preliminary data.</text>
</comment>